<dbReference type="NCBIfam" id="TIGR00277">
    <property type="entry name" value="HDIG"/>
    <property type="match status" value="1"/>
</dbReference>
<dbReference type="PROSITE" id="PS51833">
    <property type="entry name" value="HDOD"/>
    <property type="match status" value="1"/>
</dbReference>
<sequence>MSQPSLADIVSHIHSLPAMPAVALELLQTLSGGDPDVDALASRIARDQAITARVLRVANSPFYGLQMRVGSIHDAIVVLGFSAVRSLVLTSAVVTTLPAGKCAGFSADRFWRHVLGTAVAAQALARPLRRKPESLFIAGLLHDIGRLVMLSANPEGFARVIQIAAERDCHLVDVETEIFGCDHTAVGAAIAQHWNFPADIVEALAFHHNPAQTAPGSLAAIIHYADGIAKALDLEGAENTQMARLQPAAIDALGLDWQTLTAVLAETHGRFEAHLPLLG</sequence>
<dbReference type="PANTHER" id="PTHR33525">
    <property type="match status" value="1"/>
</dbReference>
<dbReference type="SMART" id="SM00471">
    <property type="entry name" value="HDc"/>
    <property type="match status" value="1"/>
</dbReference>
<dbReference type="PANTHER" id="PTHR33525:SF3">
    <property type="entry name" value="RIBONUCLEASE Y"/>
    <property type="match status" value="1"/>
</dbReference>
<dbReference type="InterPro" id="IPR003607">
    <property type="entry name" value="HD/PDEase_dom"/>
</dbReference>
<feature type="domain" description="HDOD" evidence="1">
    <location>
        <begin position="16"/>
        <end position="210"/>
    </location>
</feature>
<evidence type="ECO:0000313" key="3">
    <source>
        <dbReference type="Proteomes" id="UP001157167"/>
    </source>
</evidence>
<dbReference type="InterPro" id="IPR052340">
    <property type="entry name" value="RNase_Y/CdgJ"/>
</dbReference>
<accession>A0ABQ6FBA1</accession>
<evidence type="ECO:0000259" key="1">
    <source>
        <dbReference type="PROSITE" id="PS51833"/>
    </source>
</evidence>
<gene>
    <name evidence="2" type="ORF">GCM10007933_19470</name>
</gene>
<dbReference type="SUPFAM" id="SSF109604">
    <property type="entry name" value="HD-domain/PDEase-like"/>
    <property type="match status" value="1"/>
</dbReference>
<dbReference type="InterPro" id="IPR006675">
    <property type="entry name" value="HDIG_dom"/>
</dbReference>
<comment type="caution">
    <text evidence="2">The sequence shown here is derived from an EMBL/GenBank/DDBJ whole genome shotgun (WGS) entry which is preliminary data.</text>
</comment>
<proteinExistence type="predicted"/>
<dbReference type="InterPro" id="IPR013976">
    <property type="entry name" value="HDOD"/>
</dbReference>
<dbReference type="CDD" id="cd00077">
    <property type="entry name" value="HDc"/>
    <property type="match status" value="1"/>
</dbReference>
<dbReference type="EMBL" id="BSPX01000025">
    <property type="protein sequence ID" value="GLT22487.1"/>
    <property type="molecule type" value="Genomic_DNA"/>
</dbReference>
<evidence type="ECO:0000313" key="2">
    <source>
        <dbReference type="EMBL" id="GLT22487.1"/>
    </source>
</evidence>
<name>A0ABQ6FBA1_9RHOO</name>
<dbReference type="Pfam" id="PF08668">
    <property type="entry name" value="HDOD"/>
    <property type="match status" value="1"/>
</dbReference>
<protein>
    <submittedName>
        <fullName evidence="2">HD family phosphohydrolase</fullName>
    </submittedName>
</protein>
<dbReference type="Gene3D" id="1.10.3210.10">
    <property type="entry name" value="Hypothetical protein af1432"/>
    <property type="match status" value="1"/>
</dbReference>
<dbReference type="RefSeq" id="WP_284187792.1">
    <property type="nucleotide sequence ID" value="NZ_BSPX01000025.1"/>
</dbReference>
<dbReference type="Proteomes" id="UP001157167">
    <property type="component" value="Unassembled WGS sequence"/>
</dbReference>
<organism evidence="2 3">
    <name type="scientific">Zoogloea oryzae</name>
    <dbReference type="NCBI Taxonomy" id="310767"/>
    <lineage>
        <taxon>Bacteria</taxon>
        <taxon>Pseudomonadati</taxon>
        <taxon>Pseudomonadota</taxon>
        <taxon>Betaproteobacteria</taxon>
        <taxon>Rhodocyclales</taxon>
        <taxon>Zoogloeaceae</taxon>
        <taxon>Zoogloea</taxon>
    </lineage>
</organism>
<keyword evidence="3" id="KW-1185">Reference proteome</keyword>
<reference evidence="3" key="1">
    <citation type="journal article" date="2019" name="Int. J. Syst. Evol. Microbiol.">
        <title>The Global Catalogue of Microorganisms (GCM) 10K type strain sequencing project: providing services to taxonomists for standard genome sequencing and annotation.</title>
        <authorList>
            <consortium name="The Broad Institute Genomics Platform"/>
            <consortium name="The Broad Institute Genome Sequencing Center for Infectious Disease"/>
            <person name="Wu L."/>
            <person name="Ma J."/>
        </authorList>
    </citation>
    <scope>NUCLEOTIDE SEQUENCE [LARGE SCALE GENOMIC DNA]</scope>
    <source>
        <strain evidence="3">NBRC 102407</strain>
    </source>
</reference>